<gene>
    <name evidence="3" type="ORF">TTHERM_00627070</name>
</gene>
<dbReference type="Proteomes" id="UP000009168">
    <property type="component" value="Unassembled WGS sequence"/>
</dbReference>
<keyword evidence="4" id="KW-1185">Reference proteome</keyword>
<dbReference type="RefSeq" id="XP_001019492.1">
    <property type="nucleotide sequence ID" value="XM_001019492.1"/>
</dbReference>
<dbReference type="AlphaFoldDB" id="Q23RZ2"/>
<organism evidence="3 4">
    <name type="scientific">Tetrahymena thermophila (strain SB210)</name>
    <dbReference type="NCBI Taxonomy" id="312017"/>
    <lineage>
        <taxon>Eukaryota</taxon>
        <taxon>Sar</taxon>
        <taxon>Alveolata</taxon>
        <taxon>Ciliophora</taxon>
        <taxon>Intramacronucleata</taxon>
        <taxon>Oligohymenophorea</taxon>
        <taxon>Hymenostomatida</taxon>
        <taxon>Tetrahymenina</taxon>
        <taxon>Tetrahymenidae</taxon>
        <taxon>Tetrahymena</taxon>
    </lineage>
</organism>
<evidence type="ECO:0000256" key="1">
    <source>
        <dbReference type="SAM" id="SignalP"/>
    </source>
</evidence>
<protein>
    <submittedName>
        <fullName evidence="3">Kazal-type proteinase inhibitor 1</fullName>
    </submittedName>
</protein>
<dbReference type="InterPro" id="IPR002350">
    <property type="entry name" value="Kazal_dom"/>
</dbReference>
<dbReference type="HOGENOM" id="CLU_135923_0_0_1"/>
<dbReference type="KEGG" id="tet:TTHERM_00627070"/>
<proteinExistence type="predicted"/>
<evidence type="ECO:0000313" key="4">
    <source>
        <dbReference type="Proteomes" id="UP000009168"/>
    </source>
</evidence>
<name>Q23RZ2_TETTS</name>
<dbReference type="GeneID" id="7844541"/>
<reference evidence="4" key="1">
    <citation type="journal article" date="2006" name="PLoS Biol.">
        <title>Macronuclear genome sequence of the ciliate Tetrahymena thermophila, a model eukaryote.</title>
        <authorList>
            <person name="Eisen J.A."/>
            <person name="Coyne R.S."/>
            <person name="Wu M."/>
            <person name="Wu D."/>
            <person name="Thiagarajan M."/>
            <person name="Wortman J.R."/>
            <person name="Badger J.H."/>
            <person name="Ren Q."/>
            <person name="Amedeo P."/>
            <person name="Jones K.M."/>
            <person name="Tallon L.J."/>
            <person name="Delcher A.L."/>
            <person name="Salzberg S.L."/>
            <person name="Silva J.C."/>
            <person name="Haas B.J."/>
            <person name="Majoros W.H."/>
            <person name="Farzad M."/>
            <person name="Carlton J.M."/>
            <person name="Smith R.K. Jr."/>
            <person name="Garg J."/>
            <person name="Pearlman R.E."/>
            <person name="Karrer K.M."/>
            <person name="Sun L."/>
            <person name="Manning G."/>
            <person name="Elde N.C."/>
            <person name="Turkewitz A.P."/>
            <person name="Asai D.J."/>
            <person name="Wilkes D.E."/>
            <person name="Wang Y."/>
            <person name="Cai H."/>
            <person name="Collins K."/>
            <person name="Stewart B.A."/>
            <person name="Lee S.R."/>
            <person name="Wilamowska K."/>
            <person name="Weinberg Z."/>
            <person name="Ruzzo W.L."/>
            <person name="Wloga D."/>
            <person name="Gaertig J."/>
            <person name="Frankel J."/>
            <person name="Tsao C.-C."/>
            <person name="Gorovsky M.A."/>
            <person name="Keeling P.J."/>
            <person name="Waller R.F."/>
            <person name="Patron N.J."/>
            <person name="Cherry J.M."/>
            <person name="Stover N.A."/>
            <person name="Krieger C.J."/>
            <person name="del Toro C."/>
            <person name="Ryder H.F."/>
            <person name="Williamson S.C."/>
            <person name="Barbeau R.A."/>
            <person name="Hamilton E.P."/>
            <person name="Orias E."/>
        </authorList>
    </citation>
    <scope>NUCLEOTIDE SEQUENCE [LARGE SCALE GENOMIC DNA]</scope>
    <source>
        <strain evidence="4">SB210</strain>
    </source>
</reference>
<feature type="domain" description="Kazal-like" evidence="2">
    <location>
        <begin position="15"/>
        <end position="78"/>
    </location>
</feature>
<keyword evidence="1" id="KW-0732">Signal</keyword>
<dbReference type="eggNOG" id="ENOG502T0KT">
    <property type="taxonomic scope" value="Eukaryota"/>
</dbReference>
<evidence type="ECO:0000313" key="3">
    <source>
        <dbReference type="EMBL" id="EAR99247.1"/>
    </source>
</evidence>
<feature type="chain" id="PRO_5004201842" evidence="1">
    <location>
        <begin position="17"/>
        <end position="143"/>
    </location>
</feature>
<evidence type="ECO:0000259" key="2">
    <source>
        <dbReference type="PROSITE" id="PS51465"/>
    </source>
</evidence>
<dbReference type="OrthoDB" id="6614329at2759"/>
<sequence>MKTLLITLAIISLCAAENIKCTEQQKKAEACTYEYEPVCGVKVDQTSLYIQSKETYGNKCSACATEGVEFYAVGKCEEYPENAVFCHPDISSQQLGCTREYYPVCGYFDESIKCRKAPCGSNYSNKCAACINKEVNYYLNGFC</sequence>
<accession>Q23RZ2</accession>
<dbReference type="Gene3D" id="3.30.60.30">
    <property type="match status" value="1"/>
</dbReference>
<dbReference type="EMBL" id="GG662641">
    <property type="protein sequence ID" value="EAR99247.1"/>
    <property type="molecule type" value="Genomic_DNA"/>
</dbReference>
<dbReference type="PROSITE" id="PS51465">
    <property type="entry name" value="KAZAL_2"/>
    <property type="match status" value="1"/>
</dbReference>
<feature type="signal peptide" evidence="1">
    <location>
        <begin position="1"/>
        <end position="16"/>
    </location>
</feature>
<dbReference type="InParanoid" id="Q23RZ2"/>